<evidence type="ECO:0000256" key="5">
    <source>
        <dbReference type="SAM" id="MobiDB-lite"/>
    </source>
</evidence>
<organism evidence="7">
    <name type="scientific">marine sediment metagenome</name>
    <dbReference type="NCBI Taxonomy" id="412755"/>
    <lineage>
        <taxon>unclassified sequences</taxon>
        <taxon>metagenomes</taxon>
        <taxon>ecological metagenomes</taxon>
    </lineage>
</organism>
<keyword evidence="3" id="KW-0863">Zinc-finger</keyword>
<feature type="compositionally biased region" description="Gly residues" evidence="5">
    <location>
        <begin position="85"/>
        <end position="96"/>
    </location>
</feature>
<dbReference type="PROSITE" id="PS50076">
    <property type="entry name" value="DNAJ_2"/>
    <property type="match status" value="1"/>
</dbReference>
<dbReference type="AlphaFoldDB" id="A0A0F9SC81"/>
<dbReference type="InterPro" id="IPR018253">
    <property type="entry name" value="DnaJ_domain_CS"/>
</dbReference>
<dbReference type="Gene3D" id="2.60.260.20">
    <property type="entry name" value="Urease metallochaperone UreE, N-terminal domain"/>
    <property type="match status" value="2"/>
</dbReference>
<dbReference type="EMBL" id="LAZR01002677">
    <property type="protein sequence ID" value="KKN26988.1"/>
    <property type="molecule type" value="Genomic_DNA"/>
</dbReference>
<dbReference type="InterPro" id="IPR008971">
    <property type="entry name" value="HSP40/DnaJ_pept-bd"/>
</dbReference>
<proteinExistence type="predicted"/>
<evidence type="ECO:0000256" key="3">
    <source>
        <dbReference type="ARBA" id="ARBA00022771"/>
    </source>
</evidence>
<accession>A0A0F9SC81</accession>
<reference evidence="7" key="1">
    <citation type="journal article" date="2015" name="Nature">
        <title>Complex archaea that bridge the gap between prokaryotes and eukaryotes.</title>
        <authorList>
            <person name="Spang A."/>
            <person name="Saw J.H."/>
            <person name="Jorgensen S.L."/>
            <person name="Zaremba-Niedzwiedzka K."/>
            <person name="Martijn J."/>
            <person name="Lind A.E."/>
            <person name="van Eijk R."/>
            <person name="Schleper C."/>
            <person name="Guy L."/>
            <person name="Ettema T.J."/>
        </authorList>
    </citation>
    <scope>NUCLEOTIDE SEQUENCE</scope>
</reference>
<feature type="domain" description="J" evidence="6">
    <location>
        <begin position="6"/>
        <end position="71"/>
    </location>
</feature>
<gene>
    <name evidence="7" type="ORF">LCGC14_0869170</name>
</gene>
<evidence type="ECO:0000256" key="2">
    <source>
        <dbReference type="ARBA" id="ARBA00022737"/>
    </source>
</evidence>
<dbReference type="SMART" id="SM00271">
    <property type="entry name" value="DnaJ"/>
    <property type="match status" value="1"/>
</dbReference>
<evidence type="ECO:0000256" key="1">
    <source>
        <dbReference type="ARBA" id="ARBA00022723"/>
    </source>
</evidence>
<keyword evidence="1" id="KW-0479">Metal-binding</keyword>
<feature type="region of interest" description="Disordered" evidence="5">
    <location>
        <begin position="78"/>
        <end position="99"/>
    </location>
</feature>
<dbReference type="Pfam" id="PF01556">
    <property type="entry name" value="DnaJ_C"/>
    <property type="match status" value="1"/>
</dbReference>
<evidence type="ECO:0000313" key="7">
    <source>
        <dbReference type="EMBL" id="KKN26988.1"/>
    </source>
</evidence>
<dbReference type="GO" id="GO:0008270">
    <property type="term" value="F:zinc ion binding"/>
    <property type="evidence" value="ECO:0007669"/>
    <property type="project" value="UniProtKB-KW"/>
</dbReference>
<dbReference type="GO" id="GO:0042026">
    <property type="term" value="P:protein refolding"/>
    <property type="evidence" value="ECO:0007669"/>
    <property type="project" value="TreeGrafter"/>
</dbReference>
<dbReference type="GO" id="GO:0005737">
    <property type="term" value="C:cytoplasm"/>
    <property type="evidence" value="ECO:0007669"/>
    <property type="project" value="TreeGrafter"/>
</dbReference>
<dbReference type="InterPro" id="IPR002939">
    <property type="entry name" value="DnaJ_C"/>
</dbReference>
<sequence length="343" mass="38268">MIMKKDYYKVLGVSKSASKDEIKKAFRKLARKYHPDVNPNEAKTGEKFKKINEAYSILNDDKKREMYDKFGVVDGDPQSYQHWSGGNGRSGSGFTGNGRTYRSPDGTTYYYSTSASPGGFDSSEVFGNRNSRGNSGGPDFFNDLGDIFNVFNKRGRGNTRSSPSTNFPHEGEDLRYDLEIDFMDAFNGGKKKVQYKDPVSGKTKNLSVNIPRGVREGQKLRLKGKGMPGQNGGNSGDLYIALHLKKHPIFEKRDDDIYIEKEIAFTTAALGGKIQVHGVEKSLNVSIPPGTNDSSLLRLKNQGFYMINSQQRGNLLVKIKIKIPKKLNKAQKELLEKLKEVGV</sequence>
<dbReference type="FunFam" id="2.60.260.20:FF:000009">
    <property type="entry name" value="Putative Mitochondrial DnaJ chaperone"/>
    <property type="match status" value="1"/>
</dbReference>
<dbReference type="PANTHER" id="PTHR43096">
    <property type="entry name" value="DNAJ HOMOLOG 1, MITOCHONDRIAL-RELATED"/>
    <property type="match status" value="1"/>
</dbReference>
<protein>
    <recommendedName>
        <fullName evidence="6">J domain-containing protein</fullName>
    </recommendedName>
</protein>
<name>A0A0F9SC81_9ZZZZ</name>
<dbReference type="CDD" id="cd10747">
    <property type="entry name" value="DnaJ_C"/>
    <property type="match status" value="1"/>
</dbReference>
<dbReference type="InterPro" id="IPR001623">
    <property type="entry name" value="DnaJ_domain"/>
</dbReference>
<dbReference type="SUPFAM" id="SSF49493">
    <property type="entry name" value="HSP40/DnaJ peptide-binding domain"/>
    <property type="match status" value="2"/>
</dbReference>
<dbReference type="PANTHER" id="PTHR43096:SF10">
    <property type="entry name" value="CHAPERONE PROTEIN DNAJ A6, CHLOROPLASTIC"/>
    <property type="match status" value="1"/>
</dbReference>
<dbReference type="FunFam" id="2.60.260.20:FF:000005">
    <property type="entry name" value="Chaperone protein dnaJ 1, mitochondrial"/>
    <property type="match status" value="1"/>
</dbReference>
<dbReference type="GO" id="GO:0051082">
    <property type="term" value="F:unfolded protein binding"/>
    <property type="evidence" value="ECO:0007669"/>
    <property type="project" value="InterPro"/>
</dbReference>
<dbReference type="SUPFAM" id="SSF46565">
    <property type="entry name" value="Chaperone J-domain"/>
    <property type="match status" value="1"/>
</dbReference>
<dbReference type="CDD" id="cd06257">
    <property type="entry name" value="DnaJ"/>
    <property type="match status" value="1"/>
</dbReference>
<keyword evidence="2" id="KW-0677">Repeat</keyword>
<comment type="caution">
    <text evidence="7">The sequence shown here is derived from an EMBL/GenBank/DDBJ whole genome shotgun (WGS) entry which is preliminary data.</text>
</comment>
<evidence type="ECO:0000259" key="6">
    <source>
        <dbReference type="PROSITE" id="PS50076"/>
    </source>
</evidence>
<dbReference type="Pfam" id="PF00226">
    <property type="entry name" value="DnaJ"/>
    <property type="match status" value="1"/>
</dbReference>
<keyword evidence="4" id="KW-0862">Zinc</keyword>
<dbReference type="PRINTS" id="PR00625">
    <property type="entry name" value="JDOMAIN"/>
</dbReference>
<dbReference type="PROSITE" id="PS00636">
    <property type="entry name" value="DNAJ_1"/>
    <property type="match status" value="1"/>
</dbReference>
<dbReference type="Gene3D" id="1.10.287.110">
    <property type="entry name" value="DnaJ domain"/>
    <property type="match status" value="1"/>
</dbReference>
<evidence type="ECO:0000256" key="4">
    <source>
        <dbReference type="ARBA" id="ARBA00022833"/>
    </source>
</evidence>
<dbReference type="InterPro" id="IPR036869">
    <property type="entry name" value="J_dom_sf"/>
</dbReference>